<dbReference type="Proteomes" id="UP000053372">
    <property type="component" value="Unassembled WGS sequence"/>
</dbReference>
<name>A0A0V7ZJF0_9CYAN</name>
<reference evidence="2 3" key="1">
    <citation type="journal article" date="2015" name="Genome Announc.">
        <title>Draft Genome of the Euendolithic (true boring) Cyanobacterium Mastigocoleus testarum strain BC008.</title>
        <authorList>
            <person name="Guida B.S."/>
            <person name="Garcia-Pichel F."/>
        </authorList>
    </citation>
    <scope>NUCLEOTIDE SEQUENCE [LARGE SCALE GENOMIC DNA]</scope>
    <source>
        <strain evidence="2 3">BC008</strain>
    </source>
</reference>
<comment type="caution">
    <text evidence="2">The sequence shown here is derived from an EMBL/GenBank/DDBJ whole genome shotgun (WGS) entry which is preliminary data.</text>
</comment>
<accession>A0A0V7ZJF0</accession>
<protein>
    <submittedName>
        <fullName evidence="2">Uncharacterized protein</fullName>
    </submittedName>
</protein>
<sequence>MLLIDAPHPIEGWGFLIFITCKASNATKWLDLTTHNAVFTAMFDLPYIPYRGMGYSVVLINSNPVSFNNVRAFTLLKYFWGN</sequence>
<evidence type="ECO:0000313" key="1">
    <source>
        <dbReference type="EMBL" id="KST64051.1"/>
    </source>
</evidence>
<keyword evidence="3" id="KW-1185">Reference proteome</keyword>
<organism evidence="2 3">
    <name type="scientific">Mastigocoleus testarum BC008</name>
    <dbReference type="NCBI Taxonomy" id="371196"/>
    <lineage>
        <taxon>Bacteria</taxon>
        <taxon>Bacillati</taxon>
        <taxon>Cyanobacteriota</taxon>
        <taxon>Cyanophyceae</taxon>
        <taxon>Nostocales</taxon>
        <taxon>Hapalosiphonaceae</taxon>
        <taxon>Mastigocoleus</taxon>
    </lineage>
</organism>
<dbReference type="EMBL" id="LMTZ01000118">
    <property type="protein sequence ID" value="KST64761.1"/>
    <property type="molecule type" value="Genomic_DNA"/>
</dbReference>
<evidence type="ECO:0000313" key="3">
    <source>
        <dbReference type="Proteomes" id="UP000053372"/>
    </source>
</evidence>
<evidence type="ECO:0000313" key="2">
    <source>
        <dbReference type="EMBL" id="KST64761.1"/>
    </source>
</evidence>
<dbReference type="EMBL" id="LMTZ01000129">
    <property type="protein sequence ID" value="KST64051.1"/>
    <property type="molecule type" value="Genomic_DNA"/>
</dbReference>
<proteinExistence type="predicted"/>
<dbReference type="AlphaFoldDB" id="A0A0V7ZJF0"/>
<gene>
    <name evidence="1" type="ORF">BC008_40360</name>
    <name evidence="2" type="ORF">BC008_41335</name>
</gene>